<gene>
    <name evidence="1" type="ORF">QAD02_019419</name>
</gene>
<name>A0ACC2PJK2_9HYME</name>
<organism evidence="1 2">
    <name type="scientific">Eretmocerus hayati</name>
    <dbReference type="NCBI Taxonomy" id="131215"/>
    <lineage>
        <taxon>Eukaryota</taxon>
        <taxon>Metazoa</taxon>
        <taxon>Ecdysozoa</taxon>
        <taxon>Arthropoda</taxon>
        <taxon>Hexapoda</taxon>
        <taxon>Insecta</taxon>
        <taxon>Pterygota</taxon>
        <taxon>Neoptera</taxon>
        <taxon>Endopterygota</taxon>
        <taxon>Hymenoptera</taxon>
        <taxon>Apocrita</taxon>
        <taxon>Proctotrupomorpha</taxon>
        <taxon>Chalcidoidea</taxon>
        <taxon>Aphelinidae</taxon>
        <taxon>Aphelininae</taxon>
        <taxon>Eretmocerus</taxon>
    </lineage>
</organism>
<sequence length="541" mass="60637">MGRRSINTTKSGKYMNPTDQARKEARKKELKKNKKQRQLVRAAVLKGKDPSQIIEEMEKIDQMEYNVMQPPPLNEKVLKDKRKKLKETLDRVLKMFAKDDHEKWVELKDQMIQYERRRIELVSYYEAVKHAQQVQIDEIPLPSSGNDIPRGYPGGLTAQIPLPDGIPQPQMQSYPPHYPSQHHSALNIPAPPSILKKTSVYTGGDVSSPIMPTDKEPPGVPPFPPPDLHSDDEDDDRPAKPQKSRTIRFADADQDEDLRGDREPERDREKDLAKVKPTSLQQKMLMMAGQDIDQFMKEMEAVHQKKETERANDLHARLLGLENNSANAEKDSEKSSNERPSSVMPNPVQPPMPLMGLPPPPPLMYRPPPPPLHLRIPPPPPPRIGIRLPPGPPPGMPRMMRPGGPMPMPRMMGPGMHMPGLPPPPPVPPGALSNAQKTPNVLSAAPQLIKKGKEAEGGKSSTTIEAKPQIRNLAADITRFLPTSLRVKRPDEKKKPSAAPVAPVRIPERIPEPQVIVRPAQPPKTKDDAYMEFMEEMQGLL</sequence>
<proteinExistence type="predicted"/>
<evidence type="ECO:0000313" key="1">
    <source>
        <dbReference type="EMBL" id="KAJ8683627.1"/>
    </source>
</evidence>
<protein>
    <submittedName>
        <fullName evidence="1">Uncharacterized protein</fullName>
    </submittedName>
</protein>
<dbReference type="EMBL" id="CM056741">
    <property type="protein sequence ID" value="KAJ8683627.1"/>
    <property type="molecule type" value="Genomic_DNA"/>
</dbReference>
<dbReference type="Proteomes" id="UP001239111">
    <property type="component" value="Chromosome 1"/>
</dbReference>
<comment type="caution">
    <text evidence="1">The sequence shown here is derived from an EMBL/GenBank/DDBJ whole genome shotgun (WGS) entry which is preliminary data.</text>
</comment>
<evidence type="ECO:0000313" key="2">
    <source>
        <dbReference type="Proteomes" id="UP001239111"/>
    </source>
</evidence>
<reference evidence="1" key="1">
    <citation type="submission" date="2023-04" db="EMBL/GenBank/DDBJ databases">
        <title>A chromosome-level genome assembly of the parasitoid wasp Eretmocerus hayati.</title>
        <authorList>
            <person name="Zhong Y."/>
            <person name="Liu S."/>
            <person name="Liu Y."/>
        </authorList>
    </citation>
    <scope>NUCLEOTIDE SEQUENCE</scope>
    <source>
        <strain evidence="1">ZJU_SS_LIU_2023</strain>
    </source>
</reference>
<keyword evidence="2" id="KW-1185">Reference proteome</keyword>
<accession>A0ACC2PJK2</accession>